<dbReference type="EMBL" id="JAQPZS010000010">
    <property type="protein sequence ID" value="MEJ6496723.1"/>
    <property type="molecule type" value="Genomic_DNA"/>
</dbReference>
<keyword evidence="2" id="KW-1185">Reference proteome</keyword>
<accession>A0ABU8SVI1</accession>
<comment type="caution">
    <text evidence="1">The sequence shown here is derived from an EMBL/GenBank/DDBJ whole genome shotgun (WGS) entry which is preliminary data.</text>
</comment>
<name>A0ABU8SVI1_9GAMM</name>
<gene>
    <name evidence="1" type="ORF">PQI24_11805</name>
</gene>
<evidence type="ECO:0000313" key="1">
    <source>
        <dbReference type="EMBL" id="MEJ6496723.1"/>
    </source>
</evidence>
<dbReference type="RefSeq" id="WP_339980975.1">
    <property type="nucleotide sequence ID" value="NZ_JAQPZS010000010.1"/>
</dbReference>
<organism evidence="1 2">
    <name type="scientific">Pseudoalteromonas lipolytica</name>
    <dbReference type="NCBI Taxonomy" id="570156"/>
    <lineage>
        <taxon>Bacteria</taxon>
        <taxon>Pseudomonadati</taxon>
        <taxon>Pseudomonadota</taxon>
        <taxon>Gammaproteobacteria</taxon>
        <taxon>Alteromonadales</taxon>
        <taxon>Pseudoalteromonadaceae</taxon>
        <taxon>Pseudoalteromonas</taxon>
    </lineage>
</organism>
<protein>
    <submittedName>
        <fullName evidence="1">DUF2931 domain-containing protein</fullName>
    </submittedName>
</protein>
<reference evidence="1 2" key="1">
    <citation type="submission" date="2023-01" db="EMBL/GenBank/DDBJ databases">
        <title>Trichodesmium-associated heterotrophic epibiont bacteria.</title>
        <authorList>
            <person name="Cleveland C.S."/>
            <person name="Webb E.A."/>
        </authorList>
    </citation>
    <scope>NUCLEOTIDE SEQUENCE [LARGE SCALE GENOMIC DNA]</scope>
    <source>
        <strain evidence="1 2">USCH2</strain>
    </source>
</reference>
<sequence>MNLAQGKRNGVRIIKMHLATMDKFIKPLISIACALFLAGCSSTEKIDYMVVSGSTDEGNDIFATLIEFDGRWSVPAGAMSCCRATAGAMVGVYEQKFPEKVAVEWLDKSENRIYYGEVAINEAGYKLANNLPAYSWVSTGEIEKNITPYLIIGMGETGEIKVWLTNARSERNRIGRVLHELGSGQAQWRENN</sequence>
<evidence type="ECO:0000313" key="2">
    <source>
        <dbReference type="Proteomes" id="UP001377972"/>
    </source>
</evidence>
<dbReference type="Proteomes" id="UP001377972">
    <property type="component" value="Unassembled WGS sequence"/>
</dbReference>
<proteinExistence type="predicted"/>